<comment type="caution">
    <text evidence="3">The sequence shown here is derived from an EMBL/GenBank/DDBJ whole genome shotgun (WGS) entry which is preliminary data.</text>
</comment>
<dbReference type="InterPro" id="IPR036754">
    <property type="entry name" value="YbaK/aa-tRNA-synt-asso_dom_sf"/>
</dbReference>
<dbReference type="EMBL" id="RLIH01000019">
    <property type="protein sequence ID" value="RVU53947.1"/>
    <property type="molecule type" value="Genomic_DNA"/>
</dbReference>
<dbReference type="OrthoDB" id="9798587at2"/>
<dbReference type="RefSeq" id="WP_127725285.1">
    <property type="nucleotide sequence ID" value="NZ_RLIH01000019.1"/>
</dbReference>
<dbReference type="CDD" id="cd04335">
    <property type="entry name" value="PrdX_deacylase"/>
    <property type="match status" value="1"/>
</dbReference>
<keyword evidence="3" id="KW-0030">Aminoacyl-tRNA synthetase</keyword>
<organism evidence="3 4">
    <name type="scientific">Anaerosphaera multitolerans</name>
    <dbReference type="NCBI Taxonomy" id="2487351"/>
    <lineage>
        <taxon>Bacteria</taxon>
        <taxon>Bacillati</taxon>
        <taxon>Bacillota</taxon>
        <taxon>Tissierellia</taxon>
        <taxon>Tissierellales</taxon>
        <taxon>Peptoniphilaceae</taxon>
        <taxon>Anaerosphaera</taxon>
    </lineage>
</organism>
<dbReference type="InterPro" id="IPR007214">
    <property type="entry name" value="YbaK/aa-tRNA-synth-assoc-dom"/>
</dbReference>
<dbReference type="AlphaFoldDB" id="A0A437S4R6"/>
<dbReference type="GO" id="GO:0004812">
    <property type="term" value="F:aminoacyl-tRNA ligase activity"/>
    <property type="evidence" value="ECO:0007669"/>
    <property type="project" value="UniProtKB-KW"/>
</dbReference>
<dbReference type="PANTHER" id="PTHR31423">
    <property type="entry name" value="YBAK DOMAIN-CONTAINING PROTEIN"/>
    <property type="match status" value="1"/>
</dbReference>
<evidence type="ECO:0000256" key="1">
    <source>
        <dbReference type="ARBA" id="ARBA00010201"/>
    </source>
</evidence>
<feature type="domain" description="YbaK/aminoacyl-tRNA synthetase-associated" evidence="2">
    <location>
        <begin position="23"/>
        <end position="146"/>
    </location>
</feature>
<dbReference type="InterPro" id="IPR040285">
    <property type="entry name" value="ProX/PRXD1"/>
</dbReference>
<accession>A0A437S4R6</accession>
<name>A0A437S4R6_9FIRM</name>
<evidence type="ECO:0000313" key="4">
    <source>
        <dbReference type="Proteomes" id="UP000288812"/>
    </source>
</evidence>
<gene>
    <name evidence="3" type="ORF">EF514_09910</name>
</gene>
<dbReference type="Gene3D" id="3.90.960.10">
    <property type="entry name" value="YbaK/aminoacyl-tRNA synthetase-associated domain"/>
    <property type="match status" value="1"/>
</dbReference>
<dbReference type="GO" id="GO:0002161">
    <property type="term" value="F:aminoacyl-tRNA deacylase activity"/>
    <property type="evidence" value="ECO:0007669"/>
    <property type="project" value="InterPro"/>
</dbReference>
<dbReference type="PANTHER" id="PTHR31423:SF3">
    <property type="entry name" value="PROLYL-TRNA SYNTHETASE ASSOCIATED DOMAIN-CONTAINING PROTEIN 1-RELATED"/>
    <property type="match status" value="1"/>
</dbReference>
<protein>
    <submittedName>
        <fullName evidence="3">Prolyl-tRNA synthetase associated domain-containing protein</fullName>
    </submittedName>
</protein>
<evidence type="ECO:0000259" key="2">
    <source>
        <dbReference type="Pfam" id="PF04073"/>
    </source>
</evidence>
<comment type="similarity">
    <text evidence="1">Belongs to the PRORSD1 family.</text>
</comment>
<evidence type="ECO:0000313" key="3">
    <source>
        <dbReference type="EMBL" id="RVU53947.1"/>
    </source>
</evidence>
<dbReference type="Proteomes" id="UP000288812">
    <property type="component" value="Unassembled WGS sequence"/>
</dbReference>
<proteinExistence type="inferred from homology"/>
<reference evidence="3 4" key="1">
    <citation type="submission" date="2018-11" db="EMBL/GenBank/DDBJ databases">
        <title>Genome sequencing and assembly of Anaerosphaera sp. nov., GS7-6-2.</title>
        <authorList>
            <person name="Rettenmaier R."/>
            <person name="Liebl W."/>
            <person name="Zverlov V."/>
        </authorList>
    </citation>
    <scope>NUCLEOTIDE SEQUENCE [LARGE SCALE GENOMIC DNA]</scope>
    <source>
        <strain evidence="3 4">GS7-6-2</strain>
    </source>
</reference>
<keyword evidence="3" id="KW-0436">Ligase</keyword>
<keyword evidence="4" id="KW-1185">Reference proteome</keyword>
<dbReference type="FunFam" id="3.90.960.10:FF:000005">
    <property type="entry name" value="Putative prolyl-tRNA synthetase"/>
    <property type="match status" value="1"/>
</dbReference>
<sequence length="162" mass="18757">MEKYKPVYNLLKNLNISFSVVEHPPVYTTEEADKYIEGIDAVPTKTLFLCNRKKNKYYLVIMDDKKILDMKKLGDLIGEKGMKFASPEKLKEKMDLTPGMVSIFGLMNNTTHDINLCLDRDMLDSKNLTFHPNDNTKTLIIATKAIYKLLKKLDYEFKIIDL</sequence>
<dbReference type="SUPFAM" id="SSF55826">
    <property type="entry name" value="YbaK/ProRS associated domain"/>
    <property type="match status" value="1"/>
</dbReference>
<dbReference type="Pfam" id="PF04073">
    <property type="entry name" value="tRNA_edit"/>
    <property type="match status" value="1"/>
</dbReference>